<evidence type="ECO:0000256" key="1">
    <source>
        <dbReference type="SAM" id="Phobius"/>
    </source>
</evidence>
<comment type="caution">
    <text evidence="2">The sequence shown here is derived from an EMBL/GenBank/DDBJ whole genome shotgun (WGS) entry which is preliminary data.</text>
</comment>
<organism evidence="2 3">
    <name type="scientific">Legionella drozanskii LLAP-1</name>
    <dbReference type="NCBI Taxonomy" id="1212489"/>
    <lineage>
        <taxon>Bacteria</taxon>
        <taxon>Pseudomonadati</taxon>
        <taxon>Pseudomonadota</taxon>
        <taxon>Gammaproteobacteria</taxon>
        <taxon>Legionellales</taxon>
        <taxon>Legionellaceae</taxon>
        <taxon>Legionella</taxon>
    </lineage>
</organism>
<dbReference type="EMBL" id="LNXY01000004">
    <property type="protein sequence ID" value="KTC92598.1"/>
    <property type="molecule type" value="Genomic_DNA"/>
</dbReference>
<evidence type="ECO:0000313" key="3">
    <source>
        <dbReference type="Proteomes" id="UP000054736"/>
    </source>
</evidence>
<protein>
    <recommendedName>
        <fullName evidence="4">DUF3309 domain-containing protein</fullName>
    </recommendedName>
</protein>
<reference evidence="2 3" key="1">
    <citation type="submission" date="2015-11" db="EMBL/GenBank/DDBJ databases">
        <title>Genomic analysis of 38 Legionella species identifies large and diverse effector repertoires.</title>
        <authorList>
            <person name="Burstein D."/>
            <person name="Amaro F."/>
            <person name="Zusman T."/>
            <person name="Lifshitz Z."/>
            <person name="Cohen O."/>
            <person name="Gilbert J.A."/>
            <person name="Pupko T."/>
            <person name="Shuman H.A."/>
            <person name="Segal G."/>
        </authorList>
    </citation>
    <scope>NUCLEOTIDE SEQUENCE [LARGE SCALE GENOMIC DNA]</scope>
    <source>
        <strain evidence="2 3">ATCC 700990</strain>
    </source>
</reference>
<proteinExistence type="predicted"/>
<sequence length="54" mass="5894">MLSTIILILLILFLIGGLPTWGYSRGWGYRPASIIGLILVIYLILVLLGKVPLG</sequence>
<dbReference type="InterPro" id="IPR021738">
    <property type="entry name" value="DUF3309"/>
</dbReference>
<name>A0A0W0TAL9_9GAMM</name>
<evidence type="ECO:0008006" key="4">
    <source>
        <dbReference type="Google" id="ProtNLM"/>
    </source>
</evidence>
<dbReference type="Proteomes" id="UP000054736">
    <property type="component" value="Unassembled WGS sequence"/>
</dbReference>
<dbReference type="Pfam" id="PF11752">
    <property type="entry name" value="DUF3309"/>
    <property type="match status" value="1"/>
</dbReference>
<evidence type="ECO:0000313" key="2">
    <source>
        <dbReference type="EMBL" id="KTC92598.1"/>
    </source>
</evidence>
<keyword evidence="1" id="KW-1133">Transmembrane helix</keyword>
<keyword evidence="3" id="KW-1185">Reference proteome</keyword>
<keyword evidence="1" id="KW-0812">Transmembrane</keyword>
<gene>
    <name evidence="2" type="ORF">Ldro_0588</name>
</gene>
<feature type="transmembrane region" description="Helical" evidence="1">
    <location>
        <begin position="32"/>
        <end position="53"/>
    </location>
</feature>
<dbReference type="PATRIC" id="fig|1212489.4.peg.610"/>
<keyword evidence="1" id="KW-0472">Membrane</keyword>
<dbReference type="AlphaFoldDB" id="A0A0W0TAL9"/>
<accession>A0A0W0TAL9</accession>
<dbReference type="RefSeq" id="WP_065235894.1">
    <property type="nucleotide sequence ID" value="NZ_CAAAIU010000011.1"/>
</dbReference>